<keyword evidence="4" id="KW-0413">Isomerase</keyword>
<evidence type="ECO:0000313" key="5">
    <source>
        <dbReference type="Proteomes" id="UP000095787"/>
    </source>
</evidence>
<reference evidence="3 5" key="1">
    <citation type="submission" date="2015-09" db="EMBL/GenBank/DDBJ databases">
        <authorList>
            <consortium name="Pathogen Informatics"/>
        </authorList>
    </citation>
    <scope>NUCLEOTIDE SEQUENCE [LARGE SCALE GENOMIC DNA]</scope>
    <source>
        <strain evidence="3 5">2789STDY5834841</strain>
    </source>
</reference>
<keyword evidence="1" id="KW-0732">Signal</keyword>
<feature type="domain" description="PpiC" evidence="2">
    <location>
        <begin position="201"/>
        <end position="283"/>
    </location>
</feature>
<dbReference type="AlphaFoldDB" id="A0A173Z738"/>
<dbReference type="EMBL" id="CYZO01000006">
    <property type="protein sequence ID" value="CUN72212.1"/>
    <property type="molecule type" value="Genomic_DNA"/>
</dbReference>
<proteinExistence type="predicted"/>
<dbReference type="RefSeq" id="WP_004846429.1">
    <property type="nucleotide sequence ID" value="NZ_AP028249.1"/>
</dbReference>
<name>A0A173Z738_9FIRM</name>
<dbReference type="Pfam" id="PF00639">
    <property type="entry name" value="Rotamase"/>
    <property type="match status" value="1"/>
</dbReference>
<gene>
    <name evidence="4" type="ORF">EAI93_10380</name>
    <name evidence="3" type="ORF">ERS852456_00655</name>
</gene>
<dbReference type="PROSITE" id="PS51257">
    <property type="entry name" value="PROKAR_LIPOPROTEIN"/>
    <property type="match status" value="1"/>
</dbReference>
<evidence type="ECO:0000259" key="2">
    <source>
        <dbReference type="Pfam" id="PF00639"/>
    </source>
</evidence>
<dbReference type="EMBL" id="RCYR01000021">
    <property type="protein sequence ID" value="RYS78839.1"/>
    <property type="molecule type" value="Genomic_DNA"/>
</dbReference>
<feature type="chain" id="PRO_5044549785" evidence="1">
    <location>
        <begin position="20"/>
        <end position="356"/>
    </location>
</feature>
<accession>A0A173Z738</accession>
<organism evidence="3 5">
    <name type="scientific">[Ruminococcus] torques</name>
    <dbReference type="NCBI Taxonomy" id="33039"/>
    <lineage>
        <taxon>Bacteria</taxon>
        <taxon>Bacillati</taxon>
        <taxon>Bacillota</taxon>
        <taxon>Clostridia</taxon>
        <taxon>Lachnospirales</taxon>
        <taxon>Lachnospiraceae</taxon>
        <taxon>Mediterraneibacter</taxon>
    </lineage>
</organism>
<dbReference type="SUPFAM" id="SSF54534">
    <property type="entry name" value="FKBP-like"/>
    <property type="match status" value="1"/>
</dbReference>
<dbReference type="GeneID" id="97328505"/>
<dbReference type="InterPro" id="IPR000297">
    <property type="entry name" value="PPIase_PpiC"/>
</dbReference>
<dbReference type="Proteomes" id="UP000292665">
    <property type="component" value="Unassembled WGS sequence"/>
</dbReference>
<dbReference type="Gene3D" id="3.10.50.40">
    <property type="match status" value="1"/>
</dbReference>
<evidence type="ECO:0000313" key="3">
    <source>
        <dbReference type="EMBL" id="CUN72212.1"/>
    </source>
</evidence>
<protein>
    <submittedName>
        <fullName evidence="4">Peptidyl-prolyl cis-trans isomerase</fullName>
    </submittedName>
</protein>
<dbReference type="InterPro" id="IPR046357">
    <property type="entry name" value="PPIase_dom_sf"/>
</dbReference>
<feature type="signal peptide" evidence="1">
    <location>
        <begin position="1"/>
        <end position="19"/>
    </location>
</feature>
<dbReference type="GO" id="GO:0003755">
    <property type="term" value="F:peptidyl-prolyl cis-trans isomerase activity"/>
    <property type="evidence" value="ECO:0007669"/>
    <property type="project" value="InterPro"/>
</dbReference>
<evidence type="ECO:0000313" key="4">
    <source>
        <dbReference type="EMBL" id="RYS78839.1"/>
    </source>
</evidence>
<sequence>MVRFGKKAALLAMAGVLTAASVTGCSGAIDAEATVVTVGKEKVPLGVVNFYARMMQGQYETYYAGMMGTTAEELWTQDAGDDKTYEESVKDSVMEAVENMYLISQHSGEYEVVLTEDEKEAIQKAAEQFDKDNKDESKEAVSGYRKDIEKYLELMTIQSKMSEKMREGVNEEVSDEEAAQKSMEYVYFSYTSTDESGSVTELTDEEKAKAKSTAETIAERAKAGEDFAAVAAELGTEVQKTAFDAKSTSPDAALIEAANALAAEGDVTGAIESDAGVYVAKLTSLLDREATDQKKASIIEERKQEQYDSLLKKWRKETDIKVDKKVWKKVDFEETGVKIITSEKSSSEEPSSDETK</sequence>
<evidence type="ECO:0000256" key="1">
    <source>
        <dbReference type="SAM" id="SignalP"/>
    </source>
</evidence>
<evidence type="ECO:0000313" key="6">
    <source>
        <dbReference type="Proteomes" id="UP000292665"/>
    </source>
</evidence>
<dbReference type="Proteomes" id="UP000095787">
    <property type="component" value="Unassembled WGS sequence"/>
</dbReference>
<reference evidence="4 6" key="2">
    <citation type="journal article" date="2019" name="Science, e1252229">
        <title>Invertible promoters mediate bacterial phase variation, antibiotic resistance, and host adaptation in the gut.</title>
        <authorList>
            <person name="Jiang X."/>
            <person name="Hall A.B."/>
            <person name="Arthur T.D."/>
            <person name="Plichta D.R."/>
            <person name="Covington C.T."/>
            <person name="Poyet M."/>
            <person name="Crothers J."/>
            <person name="Moses P.L."/>
            <person name="Tolonen A.C."/>
            <person name="Vlamakis H."/>
            <person name="Alm E.J."/>
            <person name="Xavier R.J."/>
        </authorList>
    </citation>
    <scope>NUCLEOTIDE SEQUENCE [LARGE SCALE GENOMIC DNA]</scope>
    <source>
        <strain evidence="6">aa_0143</strain>
        <strain evidence="4">Aa_0143</strain>
    </source>
</reference>